<accession>A0AA97BRH8</accession>
<name>A0AA97BRH8_9CYAN</name>
<protein>
    <submittedName>
        <fullName evidence="1">Uncharacterized protein</fullName>
    </submittedName>
</protein>
<reference evidence="1" key="1">
    <citation type="submission" date="2020-05" db="EMBL/GenBank/DDBJ databases">
        <authorList>
            <person name="Zhu T."/>
            <person name="Keshari N."/>
            <person name="Lu X."/>
        </authorList>
    </citation>
    <scope>NUCLEOTIDE SEQUENCE</scope>
    <source>
        <strain evidence="1">NK1-22</strain>
    </source>
</reference>
<organism evidence="1">
    <name type="scientific">Thermoleptolyngbya oregonensis NK1-22</name>
    <dbReference type="NCBI Taxonomy" id="2547457"/>
    <lineage>
        <taxon>Bacteria</taxon>
        <taxon>Bacillati</taxon>
        <taxon>Cyanobacteriota</taxon>
        <taxon>Cyanophyceae</taxon>
        <taxon>Oculatellales</taxon>
        <taxon>Oculatellaceae</taxon>
        <taxon>Thermoleptolyngbya</taxon>
    </lineage>
</organism>
<evidence type="ECO:0000313" key="1">
    <source>
        <dbReference type="EMBL" id="WOB45493.1"/>
    </source>
</evidence>
<sequence length="202" mass="22326">MFAEKPFKPLTQFCREYDLPKTTVYRDCKRLGIDTSNGLDDEAIARLKLEYGIEDKTENKPEPTAIAPQVAQVTVESGNHRIVLRSPELPQNYSLEALRTSDEVSIEDPLAVAEQFLQVADQITDAMQQDLAAREARLRQTQQAKEAIAQKAQHLHLEKRLYQERANLLNSALSQETAALQTALGAVQDLGKPAAGDSGASP</sequence>
<dbReference type="RefSeq" id="WP_316789519.1">
    <property type="nucleotide sequence ID" value="NZ_CP053540.1"/>
</dbReference>
<gene>
    <name evidence="1" type="ORF">HNI00_21925</name>
</gene>
<dbReference type="KEGG" id="tog:HNI00_21925"/>
<dbReference type="AlphaFoldDB" id="A0AA97BRH8"/>
<proteinExistence type="predicted"/>
<dbReference type="EMBL" id="CP053540">
    <property type="protein sequence ID" value="WOB45493.1"/>
    <property type="molecule type" value="Genomic_DNA"/>
</dbReference>